<sequence length="377" mass="41332">MTLVEPRARRGIHPLVVPLAVDPVEGVTIGLYVKGEEDCASVVRVAGEGRHLELLGRNASEYVHRAIVEEEWRSDETETVVAAAAGAVGVSLHNHGAFKTSGKEFDVYVTTQIGKFPSSMEGLVRRHLKRDDVQSALITCDLYKSTFGEWGSSHAFVADLYNDLGRGEEARDAARNALQTPWATVGGDETIKRMLDLAGWSGKTVTEIKEVLETRRGPNAAAFDGPKSEKQLAREEAELLLDQVAAGEIESATVNQRLAECYMKAGNSTLAKFVMCGSGSPADAALDGWSAPERYTATSDDENANPENVQRELMRMKRRGCDRAEKLLHSVSPVRESETRKRHKVFRELQSLHDSQNSILSSMGTLLEKLEALKLKG</sequence>
<name>A0A1Y5IJ29_OSTTA</name>
<dbReference type="InterPro" id="IPR045287">
    <property type="entry name" value="PAB"/>
</dbReference>
<organism evidence="1">
    <name type="scientific">Ostreococcus tauri</name>
    <name type="common">Marine green alga</name>
    <dbReference type="NCBI Taxonomy" id="70448"/>
    <lineage>
        <taxon>Eukaryota</taxon>
        <taxon>Viridiplantae</taxon>
        <taxon>Chlorophyta</taxon>
        <taxon>Mamiellophyceae</taxon>
        <taxon>Mamiellales</taxon>
        <taxon>Bathycoccaceae</taxon>
        <taxon>Ostreococcus</taxon>
    </lineage>
</organism>
<proteinExistence type="predicted"/>
<dbReference type="Proteomes" id="UP000195557">
    <property type="component" value="Unassembled WGS sequence"/>
</dbReference>
<dbReference type="eggNOG" id="ENOG502QST0">
    <property type="taxonomic scope" value="Eukaryota"/>
</dbReference>
<dbReference type="AlphaFoldDB" id="A0A1Y5IJ29"/>
<reference evidence="1" key="1">
    <citation type="submission" date="2017-04" db="EMBL/GenBank/DDBJ databases">
        <title>Population genomics of picophytoplankton unveils novel chromosome hypervariability.</title>
        <authorList>
            <consortium name="DOE Joint Genome Institute"/>
            <person name="Blanc-Mathieu R."/>
            <person name="Krasovec M."/>
            <person name="Hebrard M."/>
            <person name="Yau S."/>
            <person name="Desgranges E."/>
            <person name="Martin J."/>
            <person name="Schackwitz W."/>
            <person name="Kuo A."/>
            <person name="Salin G."/>
            <person name="Donnadieu C."/>
            <person name="Desdevises Y."/>
            <person name="Sanchez-Ferandin S."/>
            <person name="Moreau H."/>
            <person name="Rivals E."/>
            <person name="Grigoriev I.V."/>
            <person name="Grimsley N."/>
            <person name="Eyre-Walker A."/>
            <person name="Piganeau G."/>
        </authorList>
    </citation>
    <scope>NUCLEOTIDE SEQUENCE [LARGE SCALE GENOMIC DNA]</scope>
    <source>
        <strain evidence="1">RCC 1115</strain>
    </source>
</reference>
<dbReference type="PANTHER" id="PTHR35115">
    <property type="entry name" value="CYCLIN DELTA-3"/>
    <property type="match status" value="1"/>
</dbReference>
<gene>
    <name evidence="1" type="ORF">BE221DRAFT_143522</name>
</gene>
<dbReference type="PANTHER" id="PTHR35115:SF1">
    <property type="entry name" value="PROTEIN IN CHLOROPLAST ATPASE BIOGENESIS, CHLOROPLASTIC"/>
    <property type="match status" value="1"/>
</dbReference>
<dbReference type="EMBL" id="KZ155771">
    <property type="protein sequence ID" value="OUS49569.1"/>
    <property type="molecule type" value="Genomic_DNA"/>
</dbReference>
<accession>A0A1Y5IJ29</accession>
<evidence type="ECO:0000313" key="1">
    <source>
        <dbReference type="EMBL" id="OUS49569.1"/>
    </source>
</evidence>
<protein>
    <submittedName>
        <fullName evidence="1">Uncharacterized protein</fullName>
    </submittedName>
</protein>